<evidence type="ECO:0000313" key="1">
    <source>
        <dbReference type="EMBL" id="GBM02332.1"/>
    </source>
</evidence>
<evidence type="ECO:0000313" key="2">
    <source>
        <dbReference type="Proteomes" id="UP000499080"/>
    </source>
</evidence>
<dbReference type="Proteomes" id="UP000499080">
    <property type="component" value="Unassembled WGS sequence"/>
</dbReference>
<proteinExistence type="predicted"/>
<dbReference type="AlphaFoldDB" id="A0A4Y2CD39"/>
<gene>
    <name evidence="1" type="ORF">AVEN_138452_1</name>
</gene>
<organism evidence="1 2">
    <name type="scientific">Araneus ventricosus</name>
    <name type="common">Orbweaver spider</name>
    <name type="synonym">Epeira ventricosa</name>
    <dbReference type="NCBI Taxonomy" id="182803"/>
    <lineage>
        <taxon>Eukaryota</taxon>
        <taxon>Metazoa</taxon>
        <taxon>Ecdysozoa</taxon>
        <taxon>Arthropoda</taxon>
        <taxon>Chelicerata</taxon>
        <taxon>Arachnida</taxon>
        <taxon>Araneae</taxon>
        <taxon>Araneomorphae</taxon>
        <taxon>Entelegynae</taxon>
        <taxon>Araneoidea</taxon>
        <taxon>Araneidae</taxon>
        <taxon>Araneus</taxon>
    </lineage>
</organism>
<accession>A0A4Y2CD39</accession>
<keyword evidence="2" id="KW-1185">Reference proteome</keyword>
<protein>
    <submittedName>
        <fullName evidence="1">Uncharacterized protein</fullName>
    </submittedName>
</protein>
<name>A0A4Y2CD39_ARAVE</name>
<comment type="caution">
    <text evidence="1">The sequence shown here is derived from an EMBL/GenBank/DDBJ whole genome shotgun (WGS) entry which is preliminary data.</text>
</comment>
<reference evidence="1 2" key="1">
    <citation type="journal article" date="2019" name="Sci. Rep.">
        <title>Orb-weaving spider Araneus ventricosus genome elucidates the spidroin gene catalogue.</title>
        <authorList>
            <person name="Kono N."/>
            <person name="Nakamura H."/>
            <person name="Ohtoshi R."/>
            <person name="Moran D.A.P."/>
            <person name="Shinohara A."/>
            <person name="Yoshida Y."/>
            <person name="Fujiwara M."/>
            <person name="Mori M."/>
            <person name="Tomita M."/>
            <person name="Arakawa K."/>
        </authorList>
    </citation>
    <scope>NUCLEOTIDE SEQUENCE [LARGE SCALE GENOMIC DNA]</scope>
</reference>
<dbReference type="EMBL" id="BGPR01000179">
    <property type="protein sequence ID" value="GBM02332.1"/>
    <property type="molecule type" value="Genomic_DNA"/>
</dbReference>
<sequence>MNQVDELNMYRIRGGVNLSTYEYALDSSGYIARHYGLPLIKSPAAGESRSKRQNGYHAAQGKALVPRKQMNCSSSKTFPPRVPKSSVSSVTGNCFSSYGIFYLKQIALTPNTVIRENLRRSCVSYRLVVSTVLGRLILSRHWRWQRHLQYSAAADGPQYCCPFALPRLLGKYNYDTRGGAGIAEGPQFLCMGDVPLGGTASTRMRSRRISKWVLTSPEGRISPSDFPLPVIWHTSFGSVRADAVMAVRTPASALELLQ</sequence>